<evidence type="ECO:0000313" key="9">
    <source>
        <dbReference type="EMBL" id="HIW69877.1"/>
    </source>
</evidence>
<keyword evidence="5" id="KW-0808">Transferase</keyword>
<comment type="caution">
    <text evidence="9">The sequence shown here is derived from an EMBL/GenBank/DDBJ whole genome shotgun (WGS) entry which is preliminary data.</text>
</comment>
<evidence type="ECO:0000256" key="5">
    <source>
        <dbReference type="ARBA" id="ARBA00022679"/>
    </source>
</evidence>
<protein>
    <submittedName>
        <fullName evidence="9">PTS sugar transporter subunit IIA</fullName>
    </submittedName>
</protein>
<evidence type="ECO:0000256" key="4">
    <source>
        <dbReference type="ARBA" id="ARBA00022597"/>
    </source>
</evidence>
<evidence type="ECO:0000256" key="6">
    <source>
        <dbReference type="ARBA" id="ARBA00022683"/>
    </source>
</evidence>
<evidence type="ECO:0000256" key="7">
    <source>
        <dbReference type="ARBA" id="ARBA00022777"/>
    </source>
</evidence>
<dbReference type="Proteomes" id="UP000886878">
    <property type="component" value="Unassembled WGS sequence"/>
</dbReference>
<dbReference type="InterPro" id="IPR051471">
    <property type="entry name" value="Bacterial_PTS_sugar_comp"/>
</dbReference>
<evidence type="ECO:0000256" key="2">
    <source>
        <dbReference type="ARBA" id="ARBA00022448"/>
    </source>
</evidence>
<proteinExistence type="predicted"/>
<evidence type="ECO:0000256" key="1">
    <source>
        <dbReference type="ARBA" id="ARBA00004496"/>
    </source>
</evidence>
<dbReference type="InterPro" id="IPR004701">
    <property type="entry name" value="PTS_EIIA_man-typ"/>
</dbReference>
<sequence length="140" mass="15203">MQIIVSGHGHFATGLQSNIKLLAGDLPGLSFVDFTGEMDEQQLAAKFTSLLEKDDQALFFCDLLGGTPYKQAVLLTRNFPQIAIVAGCNVGSLLEICVAGDWQKESPTALGEKFVIVSQQATKMFHHRHVQTEPEDGDGI</sequence>
<accession>A0A9D1QPK4</accession>
<dbReference type="PANTHER" id="PTHR33799">
    <property type="entry name" value="PTS PERMEASE-RELATED-RELATED"/>
    <property type="match status" value="1"/>
</dbReference>
<keyword evidence="4 9" id="KW-0762">Sugar transport</keyword>
<evidence type="ECO:0000313" key="10">
    <source>
        <dbReference type="Proteomes" id="UP000886878"/>
    </source>
</evidence>
<dbReference type="CDD" id="cd00006">
    <property type="entry name" value="PTS_IIA_man"/>
    <property type="match status" value="1"/>
</dbReference>
<dbReference type="GO" id="GO:0016301">
    <property type="term" value="F:kinase activity"/>
    <property type="evidence" value="ECO:0007669"/>
    <property type="project" value="UniProtKB-KW"/>
</dbReference>
<keyword evidence="2" id="KW-0813">Transport</keyword>
<dbReference type="GO" id="GO:0016020">
    <property type="term" value="C:membrane"/>
    <property type="evidence" value="ECO:0007669"/>
    <property type="project" value="InterPro"/>
</dbReference>
<gene>
    <name evidence="9" type="ORF">H9876_00630</name>
</gene>
<comment type="subcellular location">
    <subcellularLocation>
        <location evidence="1">Cytoplasm</location>
    </subcellularLocation>
</comment>
<name>A0A9D1QPK4_9LACO</name>
<keyword evidence="3" id="KW-0963">Cytoplasm</keyword>
<evidence type="ECO:0000256" key="3">
    <source>
        <dbReference type="ARBA" id="ARBA00022490"/>
    </source>
</evidence>
<keyword evidence="7" id="KW-0418">Kinase</keyword>
<dbReference type="InterPro" id="IPR036662">
    <property type="entry name" value="PTS_EIIA_man-typ_sf"/>
</dbReference>
<dbReference type="AlphaFoldDB" id="A0A9D1QPK4"/>
<reference evidence="9" key="1">
    <citation type="journal article" date="2021" name="PeerJ">
        <title>Extensive microbial diversity within the chicken gut microbiome revealed by metagenomics and culture.</title>
        <authorList>
            <person name="Gilroy R."/>
            <person name="Ravi A."/>
            <person name="Getino M."/>
            <person name="Pursley I."/>
            <person name="Horton D.L."/>
            <person name="Alikhan N.F."/>
            <person name="Baker D."/>
            <person name="Gharbi K."/>
            <person name="Hall N."/>
            <person name="Watson M."/>
            <person name="Adriaenssens E.M."/>
            <person name="Foster-Nyarko E."/>
            <person name="Jarju S."/>
            <person name="Secka A."/>
            <person name="Antonio M."/>
            <person name="Oren A."/>
            <person name="Chaudhuri R.R."/>
            <person name="La Ragione R."/>
            <person name="Hildebrand F."/>
            <person name="Pallen M.J."/>
        </authorList>
    </citation>
    <scope>NUCLEOTIDE SEQUENCE</scope>
    <source>
        <strain evidence="9">ChiHejej3B27-2180</strain>
    </source>
</reference>
<organism evidence="9 10">
    <name type="scientific">Candidatus Limosilactobacillus merdipullorum</name>
    <dbReference type="NCBI Taxonomy" id="2838653"/>
    <lineage>
        <taxon>Bacteria</taxon>
        <taxon>Bacillati</taxon>
        <taxon>Bacillota</taxon>
        <taxon>Bacilli</taxon>
        <taxon>Lactobacillales</taxon>
        <taxon>Lactobacillaceae</taxon>
        <taxon>Limosilactobacillus</taxon>
    </lineage>
</organism>
<dbReference type="PANTHER" id="PTHR33799:SF1">
    <property type="entry name" value="PTS SYSTEM MANNOSE-SPECIFIC EIIAB COMPONENT-RELATED"/>
    <property type="match status" value="1"/>
</dbReference>
<reference evidence="9" key="2">
    <citation type="submission" date="2021-04" db="EMBL/GenBank/DDBJ databases">
        <authorList>
            <person name="Gilroy R."/>
        </authorList>
    </citation>
    <scope>NUCLEOTIDE SEQUENCE</scope>
    <source>
        <strain evidence="9">ChiHejej3B27-2180</strain>
    </source>
</reference>
<dbReference type="EMBL" id="DXGK01000014">
    <property type="protein sequence ID" value="HIW69877.1"/>
    <property type="molecule type" value="Genomic_DNA"/>
</dbReference>
<dbReference type="Gene3D" id="3.40.50.510">
    <property type="entry name" value="Phosphotransferase system, mannose-type IIA component"/>
    <property type="match status" value="1"/>
</dbReference>
<dbReference type="Pfam" id="PF03610">
    <property type="entry name" value="EIIA-man"/>
    <property type="match status" value="1"/>
</dbReference>
<keyword evidence="6" id="KW-0598">Phosphotransferase system</keyword>
<dbReference type="GO" id="GO:0009401">
    <property type="term" value="P:phosphoenolpyruvate-dependent sugar phosphotransferase system"/>
    <property type="evidence" value="ECO:0007669"/>
    <property type="project" value="UniProtKB-KW"/>
</dbReference>
<evidence type="ECO:0000259" key="8">
    <source>
        <dbReference type="PROSITE" id="PS51096"/>
    </source>
</evidence>
<dbReference type="PROSITE" id="PS51096">
    <property type="entry name" value="PTS_EIIA_TYPE_4"/>
    <property type="match status" value="1"/>
</dbReference>
<dbReference type="SUPFAM" id="SSF53062">
    <property type="entry name" value="PTS system fructose IIA component-like"/>
    <property type="match status" value="1"/>
</dbReference>
<feature type="domain" description="PTS EIIA type-4" evidence="8">
    <location>
        <begin position="1"/>
        <end position="125"/>
    </location>
</feature>
<dbReference type="InterPro" id="IPR033887">
    <property type="entry name" value="PTS_IIA_man"/>
</dbReference>
<dbReference type="GO" id="GO:0005737">
    <property type="term" value="C:cytoplasm"/>
    <property type="evidence" value="ECO:0007669"/>
    <property type="project" value="UniProtKB-SubCell"/>
</dbReference>